<dbReference type="InterPro" id="IPR011712">
    <property type="entry name" value="Sig_transdc_His_kin_sub3_dim/P"/>
</dbReference>
<dbReference type="Gene3D" id="2.60.120.560">
    <property type="entry name" value="Exo-inulinase, domain 1"/>
    <property type="match status" value="1"/>
</dbReference>
<protein>
    <submittedName>
        <fullName evidence="5">Two-component sensor histidine kinase</fullName>
    </submittedName>
</protein>
<keyword evidence="2 5" id="KW-0418">Kinase</keyword>
<evidence type="ECO:0000313" key="6">
    <source>
        <dbReference type="Proteomes" id="UP000538666"/>
    </source>
</evidence>
<sequence>MTASIFAGVLAAHWHANREWQRTLAGSYFSRADRWIALGGTWTSNAAQIQNNSEERGAKLIARTGNWKDFQVQADLQIAEPFGEAGLIVRSHGEEEGVDAYHGYFAGVRTMDSSIELGRADFGWRSMAHSKLPANADPHQWLHLHVVAVGCRIGFEVTLPDGASTTSLVDDADCIASGSFGLRSYLTSAKWRNLQVSSATEQDLTQMEQQSKAGINLHDLLLTEPSDPASAELYTTSMRAEARRHETQPGVTPIGDFRLSPGRHSNVTIQGVIISTPPLADIQDDSGSLIALNVDPRVSLKLGDVVEAQGTVISERFRSQLEDAKIRVLWSDTPVPPLAVTAAQLTGGTYRGRFVEVEGTLISTESQPGGYELTLQDGDQTFRALGSLDFRLDPARLEPGSRLRLRGTATSLDQFTHGIYPFTVITDRVDVVSGPPWWSLDRIAWLVLGCIPLFVCFQWILHRIQAWHTRSLLREREELAFEMHDTLAQSFTGIAYQLQAAKIEQRGERAIRTHIQNALDMVHASHRDASRTISALRPQYRQASDIVAALKELAERLSDGGDLRIKTQVEGKNANLPLAVTDALFRIGQEAVTNAVQHSGCRTLDTRLKLMRSEAQLTVRDDGCGIVNEEQEHGFGIAGMKSRAAKVHAHFDIVTTPFQGTCVTVTAPLQIAHGLIATLRAILSPER</sequence>
<dbReference type="SUPFAM" id="SSF55874">
    <property type="entry name" value="ATPase domain of HSP90 chaperone/DNA topoisomerase II/histidine kinase"/>
    <property type="match status" value="1"/>
</dbReference>
<dbReference type="InterPro" id="IPR050482">
    <property type="entry name" value="Sensor_HK_TwoCompSys"/>
</dbReference>
<dbReference type="InterPro" id="IPR036890">
    <property type="entry name" value="HATPase_C_sf"/>
</dbReference>
<dbReference type="GO" id="GO:0016787">
    <property type="term" value="F:hydrolase activity"/>
    <property type="evidence" value="ECO:0007669"/>
    <property type="project" value="InterPro"/>
</dbReference>
<organism evidence="5 6">
    <name type="scientific">Silvibacterium bohemicum</name>
    <dbReference type="NCBI Taxonomy" id="1577686"/>
    <lineage>
        <taxon>Bacteria</taxon>
        <taxon>Pseudomonadati</taxon>
        <taxon>Acidobacteriota</taxon>
        <taxon>Terriglobia</taxon>
        <taxon>Terriglobales</taxon>
        <taxon>Acidobacteriaceae</taxon>
        <taxon>Silvibacterium</taxon>
    </lineage>
</organism>
<dbReference type="Pfam" id="PF07730">
    <property type="entry name" value="HisKA_3"/>
    <property type="match status" value="1"/>
</dbReference>
<dbReference type="GO" id="GO:0046983">
    <property type="term" value="F:protein dimerization activity"/>
    <property type="evidence" value="ECO:0007669"/>
    <property type="project" value="InterPro"/>
</dbReference>
<dbReference type="InterPro" id="IPR003594">
    <property type="entry name" value="HATPase_dom"/>
</dbReference>
<dbReference type="SMART" id="SM00387">
    <property type="entry name" value="HATPase_c"/>
    <property type="match status" value="1"/>
</dbReference>
<dbReference type="Proteomes" id="UP000538666">
    <property type="component" value="Unassembled WGS sequence"/>
</dbReference>
<dbReference type="AlphaFoldDB" id="A0A841K4U0"/>
<keyword evidence="6" id="KW-1185">Reference proteome</keyword>
<comment type="caution">
    <text evidence="5">The sequence shown here is derived from an EMBL/GenBank/DDBJ whole genome shotgun (WGS) entry which is preliminary data.</text>
</comment>
<dbReference type="CDD" id="cd16917">
    <property type="entry name" value="HATPase_UhpB-NarQ-NarX-like"/>
    <property type="match status" value="1"/>
</dbReference>
<evidence type="ECO:0000313" key="5">
    <source>
        <dbReference type="EMBL" id="MBB6145284.1"/>
    </source>
</evidence>
<dbReference type="PANTHER" id="PTHR24421">
    <property type="entry name" value="NITRATE/NITRITE SENSOR PROTEIN NARX-RELATED"/>
    <property type="match status" value="1"/>
</dbReference>
<dbReference type="Gene3D" id="3.30.565.10">
    <property type="entry name" value="Histidine kinase-like ATPase, C-terminal domain"/>
    <property type="match status" value="1"/>
</dbReference>
<reference evidence="5 6" key="1">
    <citation type="submission" date="2020-08" db="EMBL/GenBank/DDBJ databases">
        <title>Genomic Encyclopedia of Type Strains, Phase IV (KMG-IV): sequencing the most valuable type-strain genomes for metagenomic binning, comparative biology and taxonomic classification.</title>
        <authorList>
            <person name="Goeker M."/>
        </authorList>
    </citation>
    <scope>NUCLEOTIDE SEQUENCE [LARGE SCALE GENOMIC DNA]</scope>
    <source>
        <strain evidence="5 6">DSM 103733</strain>
    </source>
</reference>
<feature type="domain" description="Histidine kinase/HSP90-like ATPase" evidence="4">
    <location>
        <begin position="579"/>
        <end position="671"/>
    </location>
</feature>
<dbReference type="InterPro" id="IPR010496">
    <property type="entry name" value="AL/BT2_dom"/>
</dbReference>
<proteinExistence type="predicted"/>
<dbReference type="RefSeq" id="WP_184084985.1">
    <property type="nucleotide sequence ID" value="NZ_JACHEK010000006.1"/>
</dbReference>
<keyword evidence="1" id="KW-0808">Transferase</keyword>
<dbReference type="Pfam" id="PF06439">
    <property type="entry name" value="3keto-disac_hyd"/>
    <property type="match status" value="1"/>
</dbReference>
<keyword evidence="3" id="KW-0902">Two-component regulatory system</keyword>
<dbReference type="Pfam" id="PF02518">
    <property type="entry name" value="HATPase_c"/>
    <property type="match status" value="1"/>
</dbReference>
<gene>
    <name evidence="5" type="ORF">HNQ77_003242</name>
</gene>
<accession>A0A841K4U0</accession>
<dbReference type="EMBL" id="JACHEK010000006">
    <property type="protein sequence ID" value="MBB6145284.1"/>
    <property type="molecule type" value="Genomic_DNA"/>
</dbReference>
<evidence type="ECO:0000259" key="4">
    <source>
        <dbReference type="SMART" id="SM00387"/>
    </source>
</evidence>
<dbReference type="GO" id="GO:0000155">
    <property type="term" value="F:phosphorelay sensor kinase activity"/>
    <property type="evidence" value="ECO:0007669"/>
    <property type="project" value="InterPro"/>
</dbReference>
<evidence type="ECO:0000256" key="3">
    <source>
        <dbReference type="ARBA" id="ARBA00023012"/>
    </source>
</evidence>
<dbReference type="GO" id="GO:0016020">
    <property type="term" value="C:membrane"/>
    <property type="evidence" value="ECO:0007669"/>
    <property type="project" value="InterPro"/>
</dbReference>
<dbReference type="PANTHER" id="PTHR24421:SF62">
    <property type="entry name" value="SENSORY TRANSDUCTION HISTIDINE KINASE"/>
    <property type="match status" value="1"/>
</dbReference>
<dbReference type="Gene3D" id="1.20.5.1930">
    <property type="match status" value="1"/>
</dbReference>
<name>A0A841K4U0_9BACT</name>
<evidence type="ECO:0000256" key="1">
    <source>
        <dbReference type="ARBA" id="ARBA00022679"/>
    </source>
</evidence>
<evidence type="ECO:0000256" key="2">
    <source>
        <dbReference type="ARBA" id="ARBA00022777"/>
    </source>
</evidence>